<dbReference type="EMBL" id="OBEA01000002">
    <property type="protein sequence ID" value="SNY47909.1"/>
    <property type="molecule type" value="Genomic_DNA"/>
</dbReference>
<reference evidence="2 5" key="2">
    <citation type="journal article" date="2018" name="Int. J. Syst. Evol. Microbiol.">
        <title>Pseudooceanicola lipolyticus sp. nov., a marine alphaproteobacterium, reclassification of Oceanicola flagellatus as Pseudooceanicola flagellatus comb. nov. and emended description of the genus Pseudooceanicola.</title>
        <authorList>
            <person name="Huang M.-M."/>
            <person name="Guo L.-L."/>
            <person name="Wu Y.-H."/>
            <person name="Lai Q.-L."/>
            <person name="Shao Z.-Z."/>
            <person name="Wang C.-S."/>
            <person name="Wu M."/>
            <person name="Xu X.-W."/>
        </authorList>
    </citation>
    <scope>NUCLEOTIDE SEQUENCE [LARGE SCALE GENOMIC DNA]</scope>
    <source>
        <strain evidence="2 5">Ar-45</strain>
    </source>
</reference>
<dbReference type="EMBL" id="PGTD01000016">
    <property type="protein sequence ID" value="PJE28874.1"/>
    <property type="molecule type" value="Genomic_DNA"/>
</dbReference>
<name>A0A285IIV3_9RHOB</name>
<dbReference type="SUPFAM" id="SSF51294">
    <property type="entry name" value="Hedgehog/intein (Hint) domain"/>
    <property type="match status" value="1"/>
</dbReference>
<dbReference type="Pfam" id="PF13403">
    <property type="entry name" value="Hint_2"/>
    <property type="match status" value="1"/>
</dbReference>
<organism evidence="3 4">
    <name type="scientific">Pseudooceanicola antarcticus</name>
    <dbReference type="NCBI Taxonomy" id="1247613"/>
    <lineage>
        <taxon>Bacteria</taxon>
        <taxon>Pseudomonadati</taxon>
        <taxon>Pseudomonadota</taxon>
        <taxon>Alphaproteobacteria</taxon>
        <taxon>Rhodobacterales</taxon>
        <taxon>Paracoccaceae</taxon>
        <taxon>Pseudooceanicola</taxon>
    </lineage>
</organism>
<dbReference type="Proteomes" id="UP000231655">
    <property type="component" value="Unassembled WGS sequence"/>
</dbReference>
<evidence type="ECO:0000313" key="2">
    <source>
        <dbReference type="EMBL" id="PJE28874.1"/>
    </source>
</evidence>
<dbReference type="AlphaFoldDB" id="A0A285IIV3"/>
<reference evidence="3 4" key="1">
    <citation type="submission" date="2017-09" db="EMBL/GenBank/DDBJ databases">
        <authorList>
            <person name="Ehlers B."/>
            <person name="Leendertz F.H."/>
        </authorList>
    </citation>
    <scope>NUCLEOTIDE SEQUENCE [LARGE SCALE GENOMIC DNA]</scope>
    <source>
        <strain evidence="3 4">CGMCC 1.12662</strain>
    </source>
</reference>
<evidence type="ECO:0000313" key="4">
    <source>
        <dbReference type="Proteomes" id="UP000231655"/>
    </source>
</evidence>
<proteinExistence type="predicted"/>
<dbReference type="Proteomes" id="UP000231702">
    <property type="component" value="Unassembled WGS sequence"/>
</dbReference>
<protein>
    <submittedName>
        <fullName evidence="3">Hint domain-containing protein</fullName>
    </submittedName>
</protein>
<sequence length="298" mass="32382">MTCNGVTKASRELARELCARGHVGLRMMPERWSDISEALRWQVSGGDSGGLDARLKAGSRGPLEADNQPFIGRRVGTYRTRGQLRMISTDHVTPFPAGLTICTPTGRRAVEDLRPGDMVSTLDNGPQRILWTGRRRVAGDGRLAPIELRPGLLGNRAPVAVAAAQHLVLKDPSIAMLFGGDEAVVAARYLLDGHFVTRLPRRHADYVLLVTEGYQVLDQGDFGLECAEPLVICDVDPATLQKVGDMARPELLQSRLRHARGHRPGLTGYESRLLGAMIAAKETAATALSRQPEPMGSR</sequence>
<feature type="domain" description="Hedgehog/Intein (Hint)" evidence="1">
    <location>
        <begin position="95"/>
        <end position="217"/>
    </location>
</feature>
<dbReference type="InterPro" id="IPR028992">
    <property type="entry name" value="Hedgehog/Intein_dom"/>
</dbReference>
<evidence type="ECO:0000313" key="5">
    <source>
        <dbReference type="Proteomes" id="UP000231702"/>
    </source>
</evidence>
<gene>
    <name evidence="2" type="ORF">CVM39_10465</name>
    <name evidence="3" type="ORF">SAMN06297129_1274</name>
</gene>
<dbReference type="InterPro" id="IPR036844">
    <property type="entry name" value="Hint_dom_sf"/>
</dbReference>
<evidence type="ECO:0000259" key="1">
    <source>
        <dbReference type="Pfam" id="PF13403"/>
    </source>
</evidence>
<evidence type="ECO:0000313" key="3">
    <source>
        <dbReference type="EMBL" id="SNY47909.1"/>
    </source>
</evidence>
<keyword evidence="5" id="KW-1185">Reference proteome</keyword>
<accession>A0A285IIV3</accession>